<dbReference type="AlphaFoldDB" id="A0A8S3YU24"/>
<accession>A0A8S3YU24</accession>
<dbReference type="OrthoDB" id="9988524at2759"/>
<keyword evidence="3" id="KW-1185">Reference proteome</keyword>
<proteinExistence type="predicted"/>
<evidence type="ECO:0000313" key="3">
    <source>
        <dbReference type="Proteomes" id="UP000678393"/>
    </source>
</evidence>
<dbReference type="SUPFAM" id="SSF52799">
    <property type="entry name" value="(Phosphotyrosine protein) phosphatases II"/>
    <property type="match status" value="1"/>
</dbReference>
<dbReference type="GO" id="GO:0004721">
    <property type="term" value="F:phosphoprotein phosphatase activity"/>
    <property type="evidence" value="ECO:0007669"/>
    <property type="project" value="InterPro"/>
</dbReference>
<gene>
    <name evidence="2" type="ORF">CUNI_LOCUS4319</name>
</gene>
<evidence type="ECO:0000313" key="2">
    <source>
        <dbReference type="EMBL" id="CAG5118761.1"/>
    </source>
</evidence>
<dbReference type="Proteomes" id="UP000678393">
    <property type="component" value="Unassembled WGS sequence"/>
</dbReference>
<feature type="region of interest" description="Disordered" evidence="1">
    <location>
        <begin position="116"/>
        <end position="136"/>
    </location>
</feature>
<comment type="caution">
    <text evidence="2">The sequence shown here is derived from an EMBL/GenBank/DDBJ whole genome shotgun (WGS) entry which is preliminary data.</text>
</comment>
<dbReference type="EMBL" id="CAJHNH020000602">
    <property type="protein sequence ID" value="CAG5118761.1"/>
    <property type="molecule type" value="Genomic_DNA"/>
</dbReference>
<dbReference type="PANTHER" id="PTHR31126">
    <property type="entry name" value="TYROSINE-PROTEIN PHOSPHATASE"/>
    <property type="match status" value="1"/>
</dbReference>
<reference evidence="2" key="1">
    <citation type="submission" date="2021-04" db="EMBL/GenBank/DDBJ databases">
        <authorList>
            <consortium name="Molecular Ecology Group"/>
        </authorList>
    </citation>
    <scope>NUCLEOTIDE SEQUENCE</scope>
</reference>
<organism evidence="2 3">
    <name type="scientific">Candidula unifasciata</name>
    <dbReference type="NCBI Taxonomy" id="100452"/>
    <lineage>
        <taxon>Eukaryota</taxon>
        <taxon>Metazoa</taxon>
        <taxon>Spiralia</taxon>
        <taxon>Lophotrochozoa</taxon>
        <taxon>Mollusca</taxon>
        <taxon>Gastropoda</taxon>
        <taxon>Heterobranchia</taxon>
        <taxon>Euthyneura</taxon>
        <taxon>Panpulmonata</taxon>
        <taxon>Eupulmonata</taxon>
        <taxon>Stylommatophora</taxon>
        <taxon>Helicina</taxon>
        <taxon>Helicoidea</taxon>
        <taxon>Geomitridae</taxon>
        <taxon>Candidula</taxon>
    </lineage>
</organism>
<dbReference type="InterPro" id="IPR029021">
    <property type="entry name" value="Prot-tyrosine_phosphatase-like"/>
</dbReference>
<dbReference type="InterPro" id="IPR026893">
    <property type="entry name" value="Tyr/Ser_Pase_IphP-type"/>
</dbReference>
<dbReference type="Pfam" id="PF13350">
    <property type="entry name" value="Y_phosphatase3"/>
    <property type="match status" value="1"/>
</dbReference>
<evidence type="ECO:0000256" key="1">
    <source>
        <dbReference type="SAM" id="MobiDB-lite"/>
    </source>
</evidence>
<dbReference type="Gene3D" id="3.90.190.10">
    <property type="entry name" value="Protein tyrosine phosphatase superfamily"/>
    <property type="match status" value="1"/>
</dbReference>
<protein>
    <recommendedName>
        <fullName evidence="4">Tyrosine specific protein phosphatases domain-containing protein</fullName>
    </recommendedName>
</protein>
<evidence type="ECO:0008006" key="4">
    <source>
        <dbReference type="Google" id="ProtNLM"/>
    </source>
</evidence>
<dbReference type="PANTHER" id="PTHR31126:SF1">
    <property type="entry name" value="TYROSINE SPECIFIC PROTEIN PHOSPHATASES DOMAIN-CONTAINING PROTEIN"/>
    <property type="match status" value="1"/>
</dbReference>
<name>A0A8S3YU24_9EUPU</name>
<sequence length="336" mass="38352">MAEGSRFLGNSLPKIDSIPNLRMLCKRPTSAANISTHVADAVLYRSSKPDRITLTDLDEFRKLGIKCIIDFRSPKEYLASDGHRILDAEYILYKVILPKDKYKPGERVQYDRVAVKQSQQTESTQGNGKVLSENSGGTPEKKHFLINFFSYKYVRALFKRLPWHLWCLGLLHLVWDMLLWNELKTFRKFMATKAVSVGGIFGQYVDLIEVSQPALCAALKLISDADNLPALINCAYGKDRTGIISALVLSCLGMPKDEVAKEYAMSTEGLNPIRHLMYRDIVEKHHLTEEFCTSDPTTMRDLLTYIEDRYTSVEQYLVSIGFTREEQQKLKINLEL</sequence>